<evidence type="ECO:0000256" key="2">
    <source>
        <dbReference type="SAM" id="Phobius"/>
    </source>
</evidence>
<comment type="caution">
    <text evidence="3">The sequence shown here is derived from an EMBL/GenBank/DDBJ whole genome shotgun (WGS) entry which is preliminary data.</text>
</comment>
<feature type="transmembrane region" description="Helical" evidence="2">
    <location>
        <begin position="39"/>
        <end position="67"/>
    </location>
</feature>
<name>A0ABU0EH83_9CELL</name>
<keyword evidence="4" id="KW-1185">Reference proteome</keyword>
<dbReference type="RefSeq" id="WP_307493419.1">
    <property type="nucleotide sequence ID" value="NZ_JAUSVB010000004.1"/>
</dbReference>
<accession>A0ABU0EH83</accession>
<feature type="transmembrane region" description="Helical" evidence="2">
    <location>
        <begin position="12"/>
        <end position="33"/>
    </location>
</feature>
<evidence type="ECO:0000256" key="1">
    <source>
        <dbReference type="SAM" id="MobiDB-lite"/>
    </source>
</evidence>
<protein>
    <submittedName>
        <fullName evidence="3">Uncharacterized protein (DUF983 family)</fullName>
    </submittedName>
</protein>
<keyword evidence="2" id="KW-1133">Transmembrane helix</keyword>
<feature type="region of interest" description="Disordered" evidence="1">
    <location>
        <begin position="137"/>
        <end position="156"/>
    </location>
</feature>
<sequence>MTETWTTGRLVLLGAGVVLVGVGVVVGLTSVPQGQWPSVLLWLAGGVAVHDAVLAPAAVVLGALVLPRVPVGWRPALRAGALGAAVLAIFAVVIVVASGMRRDPSVVPVPLTTSLVVATAVLVLAVLVGAAVGTARDRPRAPEPVDPDLLPREDAD</sequence>
<feature type="transmembrane region" description="Helical" evidence="2">
    <location>
        <begin position="111"/>
        <end position="132"/>
    </location>
</feature>
<keyword evidence="2" id="KW-0472">Membrane</keyword>
<keyword evidence="2" id="KW-0812">Transmembrane</keyword>
<dbReference type="EMBL" id="JAUSVB010000004">
    <property type="protein sequence ID" value="MDQ0374625.1"/>
    <property type="molecule type" value="Genomic_DNA"/>
</dbReference>
<proteinExistence type="predicted"/>
<reference evidence="3 4" key="1">
    <citation type="submission" date="2023-07" db="EMBL/GenBank/DDBJ databases">
        <title>Sorghum-associated microbial communities from plants grown in Nebraska, USA.</title>
        <authorList>
            <person name="Schachtman D."/>
        </authorList>
    </citation>
    <scope>NUCLEOTIDE SEQUENCE [LARGE SCALE GENOMIC DNA]</scope>
    <source>
        <strain evidence="3 4">BE332</strain>
    </source>
</reference>
<dbReference type="Proteomes" id="UP001239626">
    <property type="component" value="Unassembled WGS sequence"/>
</dbReference>
<evidence type="ECO:0000313" key="4">
    <source>
        <dbReference type="Proteomes" id="UP001239626"/>
    </source>
</evidence>
<evidence type="ECO:0000313" key="3">
    <source>
        <dbReference type="EMBL" id="MDQ0374625.1"/>
    </source>
</evidence>
<gene>
    <name evidence="3" type="ORF">J2X26_002952</name>
</gene>
<feature type="transmembrane region" description="Helical" evidence="2">
    <location>
        <begin position="79"/>
        <end position="99"/>
    </location>
</feature>
<organism evidence="3 4">
    <name type="scientific">Cellulomonas humilata</name>
    <dbReference type="NCBI Taxonomy" id="144055"/>
    <lineage>
        <taxon>Bacteria</taxon>
        <taxon>Bacillati</taxon>
        <taxon>Actinomycetota</taxon>
        <taxon>Actinomycetes</taxon>
        <taxon>Micrococcales</taxon>
        <taxon>Cellulomonadaceae</taxon>
        <taxon>Cellulomonas</taxon>
    </lineage>
</organism>